<dbReference type="InterPro" id="IPR051947">
    <property type="entry name" value="Sentrin-specific_protease"/>
</dbReference>
<evidence type="ECO:0000259" key="7">
    <source>
        <dbReference type="PROSITE" id="PS50600"/>
    </source>
</evidence>
<feature type="domain" description="Ubiquitin-like protease family profile" evidence="7">
    <location>
        <begin position="503"/>
        <end position="787"/>
    </location>
</feature>
<feature type="compositionally biased region" description="Basic and acidic residues" evidence="6">
    <location>
        <begin position="653"/>
        <end position="679"/>
    </location>
</feature>
<dbReference type="GO" id="GO:0006508">
    <property type="term" value="P:proteolysis"/>
    <property type="evidence" value="ECO:0007669"/>
    <property type="project" value="UniProtKB-KW"/>
</dbReference>
<feature type="compositionally biased region" description="Basic and acidic residues" evidence="6">
    <location>
        <begin position="1133"/>
        <end position="1145"/>
    </location>
</feature>
<dbReference type="PROSITE" id="PS50600">
    <property type="entry name" value="ULP_PROTEASE"/>
    <property type="match status" value="1"/>
</dbReference>
<feature type="compositionally biased region" description="Polar residues" evidence="6">
    <location>
        <begin position="849"/>
        <end position="866"/>
    </location>
</feature>
<feature type="compositionally biased region" description="Basic and acidic residues" evidence="6">
    <location>
        <begin position="824"/>
        <end position="845"/>
    </location>
</feature>
<feature type="compositionally biased region" description="Basic and acidic residues" evidence="6">
    <location>
        <begin position="608"/>
        <end position="625"/>
    </location>
</feature>
<feature type="region of interest" description="Disordered" evidence="6">
    <location>
        <begin position="201"/>
        <end position="240"/>
    </location>
</feature>
<dbReference type="SUPFAM" id="SSF54001">
    <property type="entry name" value="Cysteine proteinases"/>
    <property type="match status" value="1"/>
</dbReference>
<keyword evidence="4" id="KW-0833">Ubl conjugation pathway</keyword>
<reference evidence="8" key="2">
    <citation type="submission" date="2023-07" db="EMBL/GenBank/DDBJ databases">
        <authorList>
            <consortium name="Lawrence Berkeley National Laboratory"/>
            <person name="Haridas S."/>
            <person name="Hensen N."/>
            <person name="Bonometti L."/>
            <person name="Westerberg I."/>
            <person name="Brannstrom I.O."/>
            <person name="Guillou S."/>
            <person name="Cros-Aarteil S."/>
            <person name="Calhoun S."/>
            <person name="Kuo A."/>
            <person name="Mondo S."/>
            <person name="Pangilinan J."/>
            <person name="Riley R."/>
            <person name="LaButti K."/>
            <person name="Andreopoulos B."/>
            <person name="Lipzen A."/>
            <person name="Chen C."/>
            <person name="Yanf M."/>
            <person name="Daum C."/>
            <person name="Ng V."/>
            <person name="Clum A."/>
            <person name="Steindorff A."/>
            <person name="Ohm R."/>
            <person name="Martin F."/>
            <person name="Silar P."/>
            <person name="Natvig D."/>
            <person name="Lalanne C."/>
            <person name="Gautier V."/>
            <person name="Ament-velasquez S.L."/>
            <person name="Kruys A."/>
            <person name="Hutchinson M.I."/>
            <person name="Powell A.J."/>
            <person name="Barry K."/>
            <person name="Miller A.N."/>
            <person name="Grigoriev I.V."/>
            <person name="Debuchy R."/>
            <person name="Gladieux P."/>
            <person name="Thoren M.H."/>
            <person name="Johannesson H."/>
        </authorList>
    </citation>
    <scope>NUCLEOTIDE SEQUENCE</scope>
    <source>
        <strain evidence="8">FGSC 1904</strain>
    </source>
</reference>
<name>A0AAE0PNP8_SORBR</name>
<feature type="compositionally biased region" description="Low complexity" evidence="6">
    <location>
        <begin position="400"/>
        <end position="424"/>
    </location>
</feature>
<feature type="region of interest" description="Disordered" evidence="6">
    <location>
        <begin position="400"/>
        <end position="462"/>
    </location>
</feature>
<feature type="region of interest" description="Disordered" evidence="6">
    <location>
        <begin position="95"/>
        <end position="163"/>
    </location>
</feature>
<dbReference type="InterPro" id="IPR038765">
    <property type="entry name" value="Papain-like_cys_pep_sf"/>
</dbReference>
<protein>
    <recommendedName>
        <fullName evidence="7">Ubiquitin-like protease family profile domain-containing protein</fullName>
    </recommendedName>
</protein>
<dbReference type="Proteomes" id="UP001281003">
    <property type="component" value="Unassembled WGS sequence"/>
</dbReference>
<keyword evidence="2" id="KW-0597">Phosphoprotein</keyword>
<evidence type="ECO:0000256" key="5">
    <source>
        <dbReference type="ARBA" id="ARBA00022801"/>
    </source>
</evidence>
<feature type="compositionally biased region" description="Basic and acidic residues" evidence="6">
    <location>
        <begin position="131"/>
        <end position="151"/>
    </location>
</feature>
<dbReference type="PANTHER" id="PTHR46896">
    <property type="entry name" value="SENTRIN-SPECIFIC PROTEASE"/>
    <property type="match status" value="1"/>
</dbReference>
<feature type="compositionally biased region" description="Basic residues" evidence="6">
    <location>
        <begin position="1083"/>
        <end position="1095"/>
    </location>
</feature>
<dbReference type="Gene3D" id="3.40.395.10">
    <property type="entry name" value="Adenoviral Proteinase, Chain A"/>
    <property type="match status" value="1"/>
</dbReference>
<sequence length="1257" mass="139687">MSFLNRMKNMIDTFRPLNTLDSPPPTAEPPLKKQKTGSEQDRSIMAANGYSNSHFALSPELIDDAGSEHTARTDRAGSHGSMASIMSQTEGVIEFQNVQREGQARSNRRRRSHAGSQSPRTNAQKYGRSIEPGRDDIDNSDRDELAAEKSPHFPGGSKNPRRVNSTLHIADAADIEILGGPQKRLIDLLRPGKRLRGQVDAEEDELALETSITHNPRRAASKPTSKGSPQIAQRNNAHGSMKKERFMVRLRSALCTPNHRCIEDASGCCCFLGEGEASDTAAKGPELRAYTKEGDPVPEYEWVEITRRVNRVHYNPDSPYVKISQATVDKVGGKIGGNMVLQFSDSNEALKLVQWVKDNLGSQVQFNTDMERDKLCQTYETLMAAIKKAISGSPSPLEISRAARATAPSSPLSQATTQSSTALTRRPPRLVDQLRSSQQLPSEQYEQRSFDVTAPLQRSTRSRNEDAVMIDAPLVSSAPVSRWTEDHPEWSKNWRMPLVFHRTTVDKDDIPRLDEGQCLNDNLLGFGLHYLFEEYPNRHSELKKRVYVHNTFFYEKLTAAKSSREINYDGVKGWTSKVDLLSYDYIIVPVNEYYHWWVAIICNPGRLDPNDPGRSIERPDGDRDTTNSVTEGKSNNDAEKPEDVEMIDIDSIQSRDQRDSIKAEEARESTDRGENDSIKATRAGKSVVDLAADDTDSDIREKLNGITKPPKKDPSEETKILTLDSMGNSHYPAIKALKAYLLAEFLDKRQTKVKDLPKQIGMKVKNIPEQDNFSDCGIYLLGYIQQFVKDPDGFTRSLMQREKPGWKFDPSELREFWRNTIFQKQREHQAKQDEERRRKKEEAARRKAVSSTPTDKMTATTGSQTPGRDGTPHDLATDNGASSSQFAKPPVVSRNTNPTEPTPAPRPTTVFKSPSKRVASPAARPVTEPASVDVARGVSSNTSSHSPAPIPRPSSQPRKTADHVVVDLERDRPDSKGEAPRVLQDSPLPGEIRRPRSKGHDHSPGQRVSPLPGGWPEVSFMPKLSDSSPASDRRTSGFAETSGIAEEISPRAFYSNVPQRPQSPKLLSLQEQSSRPPSPLVERHKRKSSPARKAKASSPARKAVAPSPQPQAQPSIEIFDPPTPEIQRPTTKAKAEKKDKTKIDDDPNSYRAHSNPNKTTYGKSDKHSRHKSMIPKRVVDTTGASGSGSGIGKGSRRQENQQRQRSPIKPKNKTAVEATKAAAEEIRSPSPARVVSDLVESDIPVVKRAHVDLTDEN</sequence>
<evidence type="ECO:0000256" key="3">
    <source>
        <dbReference type="ARBA" id="ARBA00022670"/>
    </source>
</evidence>
<dbReference type="GO" id="GO:0016926">
    <property type="term" value="P:protein desumoylation"/>
    <property type="evidence" value="ECO:0007669"/>
    <property type="project" value="TreeGrafter"/>
</dbReference>
<reference evidence="8" key="1">
    <citation type="journal article" date="2023" name="Mol. Phylogenet. Evol.">
        <title>Genome-scale phylogeny and comparative genomics of the fungal order Sordariales.</title>
        <authorList>
            <person name="Hensen N."/>
            <person name="Bonometti L."/>
            <person name="Westerberg I."/>
            <person name="Brannstrom I.O."/>
            <person name="Guillou S."/>
            <person name="Cros-Aarteil S."/>
            <person name="Calhoun S."/>
            <person name="Haridas S."/>
            <person name="Kuo A."/>
            <person name="Mondo S."/>
            <person name="Pangilinan J."/>
            <person name="Riley R."/>
            <person name="LaButti K."/>
            <person name="Andreopoulos B."/>
            <person name="Lipzen A."/>
            <person name="Chen C."/>
            <person name="Yan M."/>
            <person name="Daum C."/>
            <person name="Ng V."/>
            <person name="Clum A."/>
            <person name="Steindorff A."/>
            <person name="Ohm R.A."/>
            <person name="Martin F."/>
            <person name="Silar P."/>
            <person name="Natvig D.O."/>
            <person name="Lalanne C."/>
            <person name="Gautier V."/>
            <person name="Ament-Velasquez S.L."/>
            <person name="Kruys A."/>
            <person name="Hutchinson M.I."/>
            <person name="Powell A.J."/>
            <person name="Barry K."/>
            <person name="Miller A.N."/>
            <person name="Grigoriev I.V."/>
            <person name="Debuchy R."/>
            <person name="Gladieux P."/>
            <person name="Hiltunen Thoren M."/>
            <person name="Johannesson H."/>
        </authorList>
    </citation>
    <scope>NUCLEOTIDE SEQUENCE</scope>
    <source>
        <strain evidence="8">FGSC 1904</strain>
    </source>
</reference>
<feature type="compositionally biased region" description="Low complexity" evidence="6">
    <location>
        <begin position="1096"/>
        <end position="1115"/>
    </location>
</feature>
<evidence type="ECO:0000256" key="2">
    <source>
        <dbReference type="ARBA" id="ARBA00022553"/>
    </source>
</evidence>
<feature type="compositionally biased region" description="Basic and acidic residues" evidence="6">
    <location>
        <begin position="634"/>
        <end position="643"/>
    </location>
</feature>
<feature type="compositionally biased region" description="Polar residues" evidence="6">
    <location>
        <begin position="434"/>
        <end position="444"/>
    </location>
</feature>
<dbReference type="GO" id="GO:0005634">
    <property type="term" value="C:nucleus"/>
    <property type="evidence" value="ECO:0007669"/>
    <property type="project" value="TreeGrafter"/>
</dbReference>
<feature type="compositionally biased region" description="Polar residues" evidence="6">
    <location>
        <begin position="1151"/>
        <end position="1162"/>
    </location>
</feature>
<accession>A0AAE0PNP8</accession>
<gene>
    <name evidence="8" type="ORF">B0T20DRAFT_400084</name>
</gene>
<dbReference type="Pfam" id="PF25424">
    <property type="entry name" value="PH_35"/>
    <property type="match status" value="1"/>
</dbReference>
<dbReference type="InterPro" id="IPR057501">
    <property type="entry name" value="DeUb_enz_PH"/>
</dbReference>
<feature type="compositionally biased region" description="Polar residues" evidence="6">
    <location>
        <begin position="114"/>
        <end position="124"/>
    </location>
</feature>
<keyword evidence="9" id="KW-1185">Reference proteome</keyword>
<evidence type="ECO:0000256" key="1">
    <source>
        <dbReference type="ARBA" id="ARBA00005234"/>
    </source>
</evidence>
<feature type="region of interest" description="Disordered" evidence="6">
    <location>
        <begin position="14"/>
        <end position="40"/>
    </location>
</feature>
<evidence type="ECO:0000313" key="8">
    <source>
        <dbReference type="EMBL" id="KAK3403112.1"/>
    </source>
</evidence>
<dbReference type="Pfam" id="PF02902">
    <property type="entry name" value="Peptidase_C48"/>
    <property type="match status" value="1"/>
</dbReference>
<feature type="compositionally biased region" description="Basic and acidic residues" evidence="6">
    <location>
        <begin position="991"/>
        <end position="1004"/>
    </location>
</feature>
<proteinExistence type="inferred from homology"/>
<comment type="similarity">
    <text evidence="1">Belongs to the peptidase C48 family.</text>
</comment>
<evidence type="ECO:0000313" key="9">
    <source>
        <dbReference type="Proteomes" id="UP001281003"/>
    </source>
</evidence>
<comment type="caution">
    <text evidence="8">The sequence shown here is derived from an EMBL/GenBank/DDBJ whole genome shotgun (WGS) entry which is preliminary data.</text>
</comment>
<dbReference type="InterPro" id="IPR003653">
    <property type="entry name" value="Peptidase_C48_C"/>
</dbReference>
<keyword evidence="5" id="KW-0378">Hydrolase</keyword>
<dbReference type="EMBL" id="JAUTDP010000001">
    <property type="protein sequence ID" value="KAK3403112.1"/>
    <property type="molecule type" value="Genomic_DNA"/>
</dbReference>
<feature type="region of interest" description="Disordered" evidence="6">
    <location>
        <begin position="608"/>
        <end position="683"/>
    </location>
</feature>
<dbReference type="AlphaFoldDB" id="A0AAE0PNP8"/>
<feature type="region of interest" description="Disordered" evidence="6">
    <location>
        <begin position="824"/>
        <end position="1234"/>
    </location>
</feature>
<dbReference type="GO" id="GO:0005737">
    <property type="term" value="C:cytoplasm"/>
    <property type="evidence" value="ECO:0007669"/>
    <property type="project" value="TreeGrafter"/>
</dbReference>
<evidence type="ECO:0000256" key="6">
    <source>
        <dbReference type="SAM" id="MobiDB-lite"/>
    </source>
</evidence>
<feature type="compositionally biased region" description="Basic and acidic residues" evidence="6">
    <location>
        <begin position="959"/>
        <end position="979"/>
    </location>
</feature>
<dbReference type="PANTHER" id="PTHR46896:SF3">
    <property type="entry name" value="FI06413P-RELATED"/>
    <property type="match status" value="1"/>
</dbReference>
<dbReference type="GO" id="GO:0070139">
    <property type="term" value="F:SUMO-specific endopeptidase activity"/>
    <property type="evidence" value="ECO:0007669"/>
    <property type="project" value="TreeGrafter"/>
</dbReference>
<feature type="compositionally biased region" description="Polar residues" evidence="6">
    <location>
        <begin position="222"/>
        <end position="238"/>
    </location>
</feature>
<keyword evidence="3" id="KW-0645">Protease</keyword>
<organism evidence="8 9">
    <name type="scientific">Sordaria brevicollis</name>
    <dbReference type="NCBI Taxonomy" id="83679"/>
    <lineage>
        <taxon>Eukaryota</taxon>
        <taxon>Fungi</taxon>
        <taxon>Dikarya</taxon>
        <taxon>Ascomycota</taxon>
        <taxon>Pezizomycotina</taxon>
        <taxon>Sordariomycetes</taxon>
        <taxon>Sordariomycetidae</taxon>
        <taxon>Sordariales</taxon>
        <taxon>Sordariaceae</taxon>
        <taxon>Sordaria</taxon>
    </lineage>
</organism>
<evidence type="ECO:0000256" key="4">
    <source>
        <dbReference type="ARBA" id="ARBA00022786"/>
    </source>
</evidence>